<gene>
    <name evidence="10" type="ORF">TU94_00190</name>
</gene>
<dbReference type="Pfam" id="PF12704">
    <property type="entry name" value="MacB_PCD"/>
    <property type="match status" value="1"/>
</dbReference>
<dbReference type="HOGENOM" id="CLU_713543_0_0_11"/>
<evidence type="ECO:0000256" key="6">
    <source>
        <dbReference type="ARBA" id="ARBA00038076"/>
    </source>
</evidence>
<organism evidence="10 11">
    <name type="scientific">Streptomyces cyaneogriseus subsp. noncyanogenus</name>
    <dbReference type="NCBI Taxonomy" id="477245"/>
    <lineage>
        <taxon>Bacteria</taxon>
        <taxon>Bacillati</taxon>
        <taxon>Actinomycetota</taxon>
        <taxon>Actinomycetes</taxon>
        <taxon>Kitasatosporales</taxon>
        <taxon>Streptomycetaceae</taxon>
        <taxon>Streptomyces</taxon>
    </lineage>
</organism>
<feature type="transmembrane region" description="Helical" evidence="7">
    <location>
        <begin position="21"/>
        <end position="44"/>
    </location>
</feature>
<evidence type="ECO:0000256" key="4">
    <source>
        <dbReference type="ARBA" id="ARBA00022989"/>
    </source>
</evidence>
<dbReference type="InterPro" id="IPR025857">
    <property type="entry name" value="MacB_PCD"/>
</dbReference>
<feature type="transmembrane region" description="Helical" evidence="7">
    <location>
        <begin position="304"/>
        <end position="330"/>
    </location>
</feature>
<dbReference type="KEGG" id="scw:TU94_00190"/>
<evidence type="ECO:0000256" key="1">
    <source>
        <dbReference type="ARBA" id="ARBA00004651"/>
    </source>
</evidence>
<protein>
    <recommendedName>
        <fullName evidence="12">ABC transporter permease</fullName>
    </recommendedName>
</protein>
<evidence type="ECO:0000313" key="11">
    <source>
        <dbReference type="Proteomes" id="UP000032234"/>
    </source>
</evidence>
<keyword evidence="5 7" id="KW-0472">Membrane</keyword>
<evidence type="ECO:0000256" key="3">
    <source>
        <dbReference type="ARBA" id="ARBA00022692"/>
    </source>
</evidence>
<reference evidence="10 11" key="1">
    <citation type="submission" date="2015-02" db="EMBL/GenBank/DDBJ databases">
        <title>Genome sequence of thermotolerant Streptomyces cyaneogriseus subsp. Noncyanogenus NMWT1, the producer of nematocidal antibiotics nemadectin.</title>
        <authorList>
            <person name="Wang H."/>
            <person name="Li C."/>
            <person name="Xiang W."/>
            <person name="Wang X."/>
        </authorList>
    </citation>
    <scope>NUCLEOTIDE SEQUENCE [LARGE SCALE GENOMIC DNA]</scope>
    <source>
        <strain evidence="10 11">NMWT 1</strain>
    </source>
</reference>
<sequence>MRFRSLLMAVRDELAANPTRSSLAAASVVVGITCLVVVVALTGLGEQAIRSEIERTAGRAATYQIDGLKSDDPKLVRTLTDAMDQRLDQLGISAHSRYDGYSATAPGETNAELFAIDRSYSRIRTTDVLQGRWLNSDDDHRYPISVAANGAAWDALPNSRPGAVTVLHVGGSRITARLVAHIDDGRSEATLYVSSTALHAAQVDLPTPQPGYLYAVTPSDATQLAQDIARIPQNLGAEGVSLHRVDDSDAFQRVFRIVQGFGVGAAALALAAGSLGFLNLGLASVQQRVRDFGVLRSFGATRRAIFVTVLLESVAITFAAGIAAVALSWIAMQAVPTVGGISFAHADLSVSAIITGLIVSVALGIAVGLIPARRATRVNVIEAIRTA</sequence>
<evidence type="ECO:0000313" key="10">
    <source>
        <dbReference type="EMBL" id="AJP00212.1"/>
    </source>
</evidence>
<feature type="domain" description="MacB-like periplasmic core" evidence="9">
    <location>
        <begin position="21"/>
        <end position="227"/>
    </location>
</feature>
<feature type="transmembrane region" description="Helical" evidence="7">
    <location>
        <begin position="350"/>
        <end position="370"/>
    </location>
</feature>
<dbReference type="GO" id="GO:0022857">
    <property type="term" value="F:transmembrane transporter activity"/>
    <property type="evidence" value="ECO:0007669"/>
    <property type="project" value="TreeGrafter"/>
</dbReference>
<proteinExistence type="inferred from homology"/>
<dbReference type="STRING" id="477245.TU94_00190"/>
<feature type="transmembrane region" description="Helical" evidence="7">
    <location>
        <begin position="261"/>
        <end position="283"/>
    </location>
</feature>
<dbReference type="AlphaFoldDB" id="A0A0C5FKF0"/>
<keyword evidence="11" id="KW-1185">Reference proteome</keyword>
<comment type="similarity">
    <text evidence="6">Belongs to the ABC-4 integral membrane protein family.</text>
</comment>
<feature type="domain" description="ABC3 transporter permease C-terminal" evidence="8">
    <location>
        <begin position="265"/>
        <end position="379"/>
    </location>
</feature>
<evidence type="ECO:0008006" key="12">
    <source>
        <dbReference type="Google" id="ProtNLM"/>
    </source>
</evidence>
<keyword evidence="3 7" id="KW-0812">Transmembrane</keyword>
<dbReference type="Pfam" id="PF02687">
    <property type="entry name" value="FtsX"/>
    <property type="match status" value="1"/>
</dbReference>
<dbReference type="InterPro" id="IPR003838">
    <property type="entry name" value="ABC3_permease_C"/>
</dbReference>
<keyword evidence="2" id="KW-1003">Cell membrane</keyword>
<evidence type="ECO:0000256" key="2">
    <source>
        <dbReference type="ARBA" id="ARBA00022475"/>
    </source>
</evidence>
<dbReference type="RefSeq" id="WP_044377969.1">
    <property type="nucleotide sequence ID" value="NZ_CP010849.1"/>
</dbReference>
<dbReference type="PANTHER" id="PTHR30572">
    <property type="entry name" value="MEMBRANE COMPONENT OF TRANSPORTER-RELATED"/>
    <property type="match status" value="1"/>
</dbReference>
<name>A0A0C5FKF0_9ACTN</name>
<evidence type="ECO:0000256" key="7">
    <source>
        <dbReference type="SAM" id="Phobius"/>
    </source>
</evidence>
<accession>A0A0C5FKF0</accession>
<evidence type="ECO:0000259" key="8">
    <source>
        <dbReference type="Pfam" id="PF02687"/>
    </source>
</evidence>
<dbReference type="InterPro" id="IPR050250">
    <property type="entry name" value="Macrolide_Exporter_MacB"/>
</dbReference>
<comment type="subcellular location">
    <subcellularLocation>
        <location evidence="1">Cell membrane</location>
        <topology evidence="1">Multi-pass membrane protein</topology>
    </subcellularLocation>
</comment>
<dbReference type="PANTHER" id="PTHR30572:SF4">
    <property type="entry name" value="ABC TRANSPORTER PERMEASE YTRF"/>
    <property type="match status" value="1"/>
</dbReference>
<dbReference type="GO" id="GO:0005886">
    <property type="term" value="C:plasma membrane"/>
    <property type="evidence" value="ECO:0007669"/>
    <property type="project" value="UniProtKB-SubCell"/>
</dbReference>
<evidence type="ECO:0000256" key="5">
    <source>
        <dbReference type="ARBA" id="ARBA00023136"/>
    </source>
</evidence>
<dbReference type="EMBL" id="CP010849">
    <property type="protein sequence ID" value="AJP00212.1"/>
    <property type="molecule type" value="Genomic_DNA"/>
</dbReference>
<dbReference type="Proteomes" id="UP000032234">
    <property type="component" value="Chromosome"/>
</dbReference>
<dbReference type="PATRIC" id="fig|477245.3.peg.54"/>
<dbReference type="OrthoDB" id="9770036at2"/>
<evidence type="ECO:0000259" key="9">
    <source>
        <dbReference type="Pfam" id="PF12704"/>
    </source>
</evidence>
<keyword evidence="4 7" id="KW-1133">Transmembrane helix</keyword>